<feature type="signal peptide" evidence="1">
    <location>
        <begin position="1"/>
        <end position="20"/>
    </location>
</feature>
<sequence length="128" mass="13653">MNILFGTAMVCILLAYRVQAESKIQEFKMEGLPVNGTSDIMSKQEVSGSGTRNDKRVDYCGGGLYCQTGTYCCYNGGCCLHGWTCCSAIYCCAGAAGLAGSTLGQTMVILLSIAGYFVAKLDKHTFIL</sequence>
<evidence type="ECO:0000256" key="1">
    <source>
        <dbReference type="SAM" id="SignalP"/>
    </source>
</evidence>
<protein>
    <submittedName>
        <fullName evidence="2">Uncharacterized protein</fullName>
    </submittedName>
</protein>
<name>A0ABY7FLD8_MYAAR</name>
<keyword evidence="3" id="KW-1185">Reference proteome</keyword>
<proteinExistence type="predicted"/>
<keyword evidence="1" id="KW-0732">Signal</keyword>
<accession>A0ABY7FLD8</accession>
<gene>
    <name evidence="2" type="ORF">MAR_015462</name>
</gene>
<reference evidence="2" key="1">
    <citation type="submission" date="2022-11" db="EMBL/GenBank/DDBJ databases">
        <title>Centuries of genome instability and evolution in soft-shell clam transmissible cancer (bioRxiv).</title>
        <authorList>
            <person name="Hart S.F.M."/>
            <person name="Yonemitsu M.A."/>
            <person name="Giersch R.M."/>
            <person name="Beal B.F."/>
            <person name="Arriagada G."/>
            <person name="Davis B.W."/>
            <person name="Ostrander E.A."/>
            <person name="Goff S.P."/>
            <person name="Metzger M.J."/>
        </authorList>
    </citation>
    <scope>NUCLEOTIDE SEQUENCE</scope>
    <source>
        <strain evidence="2">MELC-2E11</strain>
        <tissue evidence="2">Siphon/mantle</tissue>
    </source>
</reference>
<dbReference type="Proteomes" id="UP001164746">
    <property type="component" value="Chromosome 12"/>
</dbReference>
<evidence type="ECO:0000313" key="3">
    <source>
        <dbReference type="Proteomes" id="UP001164746"/>
    </source>
</evidence>
<evidence type="ECO:0000313" key="2">
    <source>
        <dbReference type="EMBL" id="WAR21488.1"/>
    </source>
</evidence>
<feature type="chain" id="PRO_5047548773" evidence="1">
    <location>
        <begin position="21"/>
        <end position="128"/>
    </location>
</feature>
<dbReference type="EMBL" id="CP111023">
    <property type="protein sequence ID" value="WAR21488.1"/>
    <property type="molecule type" value="Genomic_DNA"/>
</dbReference>
<organism evidence="2 3">
    <name type="scientific">Mya arenaria</name>
    <name type="common">Soft-shell clam</name>
    <dbReference type="NCBI Taxonomy" id="6604"/>
    <lineage>
        <taxon>Eukaryota</taxon>
        <taxon>Metazoa</taxon>
        <taxon>Spiralia</taxon>
        <taxon>Lophotrochozoa</taxon>
        <taxon>Mollusca</taxon>
        <taxon>Bivalvia</taxon>
        <taxon>Autobranchia</taxon>
        <taxon>Heteroconchia</taxon>
        <taxon>Euheterodonta</taxon>
        <taxon>Imparidentia</taxon>
        <taxon>Neoheterodontei</taxon>
        <taxon>Myida</taxon>
        <taxon>Myoidea</taxon>
        <taxon>Myidae</taxon>
        <taxon>Mya</taxon>
    </lineage>
</organism>